<organism evidence="1 2">
    <name type="scientific">Sparassis crispa</name>
    <dbReference type="NCBI Taxonomy" id="139825"/>
    <lineage>
        <taxon>Eukaryota</taxon>
        <taxon>Fungi</taxon>
        <taxon>Dikarya</taxon>
        <taxon>Basidiomycota</taxon>
        <taxon>Agaricomycotina</taxon>
        <taxon>Agaricomycetes</taxon>
        <taxon>Polyporales</taxon>
        <taxon>Sparassidaceae</taxon>
        <taxon>Sparassis</taxon>
    </lineage>
</organism>
<accession>A0A401GQR8</accession>
<dbReference type="GeneID" id="38781483"/>
<comment type="caution">
    <text evidence="1">The sequence shown here is derived from an EMBL/GenBank/DDBJ whole genome shotgun (WGS) entry which is preliminary data.</text>
</comment>
<dbReference type="EMBL" id="BFAD01000006">
    <property type="protein sequence ID" value="GBE84566.1"/>
    <property type="molecule type" value="Genomic_DNA"/>
</dbReference>
<dbReference type="AlphaFoldDB" id="A0A401GQR8"/>
<dbReference type="RefSeq" id="XP_027615479.1">
    <property type="nucleotide sequence ID" value="XM_027759678.1"/>
</dbReference>
<dbReference type="InParanoid" id="A0A401GQR8"/>
<reference evidence="1 2" key="1">
    <citation type="journal article" date="2018" name="Sci. Rep.">
        <title>Genome sequence of the cauliflower mushroom Sparassis crispa (Hanabiratake) and its association with beneficial usage.</title>
        <authorList>
            <person name="Kiyama R."/>
            <person name="Furutani Y."/>
            <person name="Kawaguchi K."/>
            <person name="Nakanishi T."/>
        </authorList>
    </citation>
    <scope>NUCLEOTIDE SEQUENCE [LARGE SCALE GENOMIC DNA]</scope>
</reference>
<proteinExistence type="predicted"/>
<gene>
    <name evidence="1" type="ORF">SCP_0605450</name>
</gene>
<keyword evidence="2" id="KW-1185">Reference proteome</keyword>
<evidence type="ECO:0000313" key="1">
    <source>
        <dbReference type="EMBL" id="GBE84566.1"/>
    </source>
</evidence>
<protein>
    <submittedName>
        <fullName evidence="1">Uncharacterized protein</fullName>
    </submittedName>
</protein>
<name>A0A401GQR8_9APHY</name>
<dbReference type="Proteomes" id="UP000287166">
    <property type="component" value="Unassembled WGS sequence"/>
</dbReference>
<evidence type="ECO:0000313" key="2">
    <source>
        <dbReference type="Proteomes" id="UP000287166"/>
    </source>
</evidence>
<sequence length="70" mass="7791">MAQKRIQEPGTQQLPRIFPEAPDALPRILVVMSISSTIRAKPATLSSVPDESLLWSVVSVDGGFLRRRLY</sequence>